<dbReference type="EMBL" id="JAHXRI010000010">
    <property type="protein sequence ID" value="MBZ1351132.1"/>
    <property type="molecule type" value="Genomic_DNA"/>
</dbReference>
<feature type="domain" description="ChsH2 C-terminal OB-fold" evidence="1">
    <location>
        <begin position="60"/>
        <end position="117"/>
    </location>
</feature>
<dbReference type="Pfam" id="PF01796">
    <property type="entry name" value="OB_ChsH2_C"/>
    <property type="match status" value="1"/>
</dbReference>
<dbReference type="InterPro" id="IPR052513">
    <property type="entry name" value="Thioester_dehydratase-like"/>
</dbReference>
<dbReference type="Pfam" id="PF12172">
    <property type="entry name" value="zf-ChsH2"/>
    <property type="match status" value="1"/>
</dbReference>
<evidence type="ECO:0000259" key="2">
    <source>
        <dbReference type="Pfam" id="PF12172"/>
    </source>
</evidence>
<reference evidence="3" key="1">
    <citation type="submission" date="2021-07" db="EMBL/GenBank/DDBJ databases">
        <title>New genus and species of the family Alcaligenaceae.</title>
        <authorList>
            <person name="Hahn M.W."/>
        </authorList>
    </citation>
    <scope>NUCLEOTIDE SEQUENCE</scope>
    <source>
        <strain evidence="3">LF4-65</strain>
    </source>
</reference>
<accession>A0A953NB92</accession>
<evidence type="ECO:0000313" key="4">
    <source>
        <dbReference type="Proteomes" id="UP000739565"/>
    </source>
</evidence>
<dbReference type="RefSeq" id="WP_259661550.1">
    <property type="nucleotide sequence ID" value="NZ_JAHXRI010000010.1"/>
</dbReference>
<sequence length="133" mass="14800">MSNEHITLHTQALAANPDLAFFWEATKKESMLLPHCADCGKTHWHPRLFCPFCFSNKLEWKESAGKATLYAATTLSKASEPYIVAYVELAEGPLMLTNIVDCSLDDLQIGAPLTLTFSPMSSGHFLPVFRPKK</sequence>
<proteinExistence type="predicted"/>
<dbReference type="InterPro" id="IPR012340">
    <property type="entry name" value="NA-bd_OB-fold"/>
</dbReference>
<dbReference type="Gene3D" id="6.10.30.10">
    <property type="match status" value="1"/>
</dbReference>
<dbReference type="PANTHER" id="PTHR34075">
    <property type="entry name" value="BLR3430 PROTEIN"/>
    <property type="match status" value="1"/>
</dbReference>
<organism evidence="3 4">
    <name type="scientific">Zwartia hollandica</name>
    <dbReference type="NCBI Taxonomy" id="324606"/>
    <lineage>
        <taxon>Bacteria</taxon>
        <taxon>Pseudomonadati</taxon>
        <taxon>Pseudomonadota</taxon>
        <taxon>Betaproteobacteria</taxon>
        <taxon>Burkholderiales</taxon>
        <taxon>Alcaligenaceae</taxon>
        <taxon>Zwartia</taxon>
    </lineage>
</organism>
<comment type="caution">
    <text evidence="3">The sequence shown here is derived from an EMBL/GenBank/DDBJ whole genome shotgun (WGS) entry which is preliminary data.</text>
</comment>
<keyword evidence="4" id="KW-1185">Reference proteome</keyword>
<evidence type="ECO:0000313" key="3">
    <source>
        <dbReference type="EMBL" id="MBZ1351132.1"/>
    </source>
</evidence>
<dbReference type="InterPro" id="IPR022002">
    <property type="entry name" value="ChsH2_Znr"/>
</dbReference>
<name>A0A953NB92_9BURK</name>
<feature type="domain" description="ChsH2 rubredoxin-like zinc ribbon" evidence="2">
    <location>
        <begin position="23"/>
        <end position="59"/>
    </location>
</feature>
<dbReference type="InterPro" id="IPR002878">
    <property type="entry name" value="ChsH2_C"/>
</dbReference>
<dbReference type="AlphaFoldDB" id="A0A953NB92"/>
<protein>
    <submittedName>
        <fullName evidence="3">OB-fold domain-containing protein</fullName>
    </submittedName>
</protein>
<evidence type="ECO:0000259" key="1">
    <source>
        <dbReference type="Pfam" id="PF01796"/>
    </source>
</evidence>
<gene>
    <name evidence="3" type="ORF">KZZ10_10790</name>
</gene>
<dbReference type="SUPFAM" id="SSF50249">
    <property type="entry name" value="Nucleic acid-binding proteins"/>
    <property type="match status" value="1"/>
</dbReference>
<dbReference type="Proteomes" id="UP000739565">
    <property type="component" value="Unassembled WGS sequence"/>
</dbReference>
<dbReference type="PANTHER" id="PTHR34075:SF5">
    <property type="entry name" value="BLR3430 PROTEIN"/>
    <property type="match status" value="1"/>
</dbReference>